<keyword evidence="3" id="KW-0378">Hydrolase</keyword>
<evidence type="ECO:0000259" key="2">
    <source>
        <dbReference type="PROSITE" id="PS50263"/>
    </source>
</evidence>
<dbReference type="Pfam" id="PF00795">
    <property type="entry name" value="CN_hydrolase"/>
    <property type="match status" value="1"/>
</dbReference>
<organism evidence="3 4">
    <name type="scientific">Nocardiopsis suaedae</name>
    <dbReference type="NCBI Taxonomy" id="3018444"/>
    <lineage>
        <taxon>Bacteria</taxon>
        <taxon>Bacillati</taxon>
        <taxon>Actinomycetota</taxon>
        <taxon>Actinomycetes</taxon>
        <taxon>Streptosporangiales</taxon>
        <taxon>Nocardiopsidaceae</taxon>
        <taxon>Nocardiopsis</taxon>
    </lineage>
</organism>
<dbReference type="PROSITE" id="PS50263">
    <property type="entry name" value="CN_HYDROLASE"/>
    <property type="match status" value="1"/>
</dbReference>
<protein>
    <submittedName>
        <fullName evidence="3">Carbon-nitrogen hydrolase family protein</fullName>
    </submittedName>
</protein>
<sequence>MSLTAAVVQFAPAEDKAANLASIEALLREAAGRGARLAVLPEYAVFTAPAMDDRFVDSAEPLDGPTVARLAAVAADLGLTVIAGVNEAAGNGRIHNTLVGLQGGRVAAVYRKVHLYDAFGYRESDRVIAADPAEPDLLTVDGFTVGMQTCYDLRFPETTRVLADAGADAVALPAEWVPGPLKEYHWNTLVRARAIENTVYVLAAGQSAPAGSGNSAVVDPMGIAVAALGEAPGIGTAVLERERIGHVRAVNPALSLRRYRVAPAGG</sequence>
<dbReference type="Gene3D" id="3.60.110.10">
    <property type="entry name" value="Carbon-nitrogen hydrolase"/>
    <property type="match status" value="1"/>
</dbReference>
<keyword evidence="4" id="KW-1185">Reference proteome</keyword>
<dbReference type="PROSITE" id="PS01227">
    <property type="entry name" value="UPF0012"/>
    <property type="match status" value="1"/>
</dbReference>
<evidence type="ECO:0000256" key="1">
    <source>
        <dbReference type="ARBA" id="ARBA00010613"/>
    </source>
</evidence>
<feature type="domain" description="CN hydrolase" evidence="2">
    <location>
        <begin position="3"/>
        <end position="241"/>
    </location>
</feature>
<dbReference type="PANTHER" id="PTHR23088:SF27">
    <property type="entry name" value="DEAMINATED GLUTATHIONE AMIDASE"/>
    <property type="match status" value="1"/>
</dbReference>
<comment type="similarity">
    <text evidence="1">Belongs to the carbon-nitrogen hydrolase superfamily. NIT1/NIT2 family.</text>
</comment>
<evidence type="ECO:0000313" key="3">
    <source>
        <dbReference type="EMBL" id="MDA2808668.1"/>
    </source>
</evidence>
<dbReference type="InterPro" id="IPR003010">
    <property type="entry name" value="C-N_Hydrolase"/>
</dbReference>
<reference evidence="3" key="1">
    <citation type="submission" date="2023-01" db="EMBL/GenBank/DDBJ databases">
        <title>Draft genome sequence of Nocardiopsis sp. LSu2-4 isolated from halophytes.</title>
        <authorList>
            <person name="Duangmal K."/>
            <person name="Chantavorakit T."/>
        </authorList>
    </citation>
    <scope>NUCLEOTIDE SEQUENCE</scope>
    <source>
        <strain evidence="3">LSu2-4</strain>
    </source>
</reference>
<evidence type="ECO:0000313" key="4">
    <source>
        <dbReference type="Proteomes" id="UP001165685"/>
    </source>
</evidence>
<dbReference type="PANTHER" id="PTHR23088">
    <property type="entry name" value="NITRILASE-RELATED"/>
    <property type="match status" value="1"/>
</dbReference>
<dbReference type="Proteomes" id="UP001165685">
    <property type="component" value="Unassembled WGS sequence"/>
</dbReference>
<gene>
    <name evidence="3" type="ORF">O4U47_29455</name>
</gene>
<comment type="caution">
    <text evidence="3">The sequence shown here is derived from an EMBL/GenBank/DDBJ whole genome shotgun (WGS) entry which is preliminary data.</text>
</comment>
<dbReference type="RefSeq" id="WP_270681256.1">
    <property type="nucleotide sequence ID" value="NZ_JAQFWP010000097.1"/>
</dbReference>
<accession>A0ABT4TVE2</accession>
<dbReference type="InterPro" id="IPR036526">
    <property type="entry name" value="C-N_Hydrolase_sf"/>
</dbReference>
<dbReference type="EMBL" id="JAQFWP010000097">
    <property type="protein sequence ID" value="MDA2808668.1"/>
    <property type="molecule type" value="Genomic_DNA"/>
</dbReference>
<dbReference type="CDD" id="cd07581">
    <property type="entry name" value="nitrilase_3"/>
    <property type="match status" value="1"/>
</dbReference>
<proteinExistence type="inferred from homology"/>
<dbReference type="SUPFAM" id="SSF56317">
    <property type="entry name" value="Carbon-nitrogen hydrolase"/>
    <property type="match status" value="1"/>
</dbReference>
<dbReference type="InterPro" id="IPR001110">
    <property type="entry name" value="UPF0012_CS"/>
</dbReference>
<name>A0ABT4TVE2_9ACTN</name>
<dbReference type="GO" id="GO:0016787">
    <property type="term" value="F:hydrolase activity"/>
    <property type="evidence" value="ECO:0007669"/>
    <property type="project" value="UniProtKB-KW"/>
</dbReference>